<reference evidence="1" key="1">
    <citation type="submission" date="2022-07" db="EMBL/GenBank/DDBJ databases">
        <authorList>
            <person name="Trinca V."/>
            <person name="Uliana J.V.C."/>
            <person name="Torres T.T."/>
            <person name="Ward R.J."/>
            <person name="Monesi N."/>
        </authorList>
    </citation>
    <scope>NUCLEOTIDE SEQUENCE</scope>
    <source>
        <strain evidence="1">HSMRA1968</strain>
        <tissue evidence="1">Whole embryos</tissue>
    </source>
</reference>
<evidence type="ECO:0000313" key="1">
    <source>
        <dbReference type="EMBL" id="KAJ6632890.1"/>
    </source>
</evidence>
<gene>
    <name evidence="1" type="ORF">Bhyg_16762</name>
</gene>
<dbReference type="EMBL" id="WJQU01002417">
    <property type="protein sequence ID" value="KAJ6632890.1"/>
    <property type="molecule type" value="Genomic_DNA"/>
</dbReference>
<accession>A0A9Q0MLK9</accession>
<proteinExistence type="predicted"/>
<name>A0A9Q0MLK9_9DIPT</name>
<keyword evidence="2" id="KW-1185">Reference proteome</keyword>
<protein>
    <submittedName>
        <fullName evidence="1">Uncharacterized protein</fullName>
    </submittedName>
</protein>
<evidence type="ECO:0000313" key="2">
    <source>
        <dbReference type="Proteomes" id="UP001151699"/>
    </source>
</evidence>
<sequence length="76" mass="8866">MLAPFLALEMVLYGISKHYPGLQQLQMTMKGGAFDRQQIANDEAKVTENFKKLKILSNEKNRDQYRGQKPKRLRIK</sequence>
<comment type="caution">
    <text evidence="1">The sequence shown here is derived from an EMBL/GenBank/DDBJ whole genome shotgun (WGS) entry which is preliminary data.</text>
</comment>
<dbReference type="Proteomes" id="UP001151699">
    <property type="component" value="Unassembled WGS sequence"/>
</dbReference>
<organism evidence="1 2">
    <name type="scientific">Pseudolycoriella hygida</name>
    <dbReference type="NCBI Taxonomy" id="35572"/>
    <lineage>
        <taxon>Eukaryota</taxon>
        <taxon>Metazoa</taxon>
        <taxon>Ecdysozoa</taxon>
        <taxon>Arthropoda</taxon>
        <taxon>Hexapoda</taxon>
        <taxon>Insecta</taxon>
        <taxon>Pterygota</taxon>
        <taxon>Neoptera</taxon>
        <taxon>Endopterygota</taxon>
        <taxon>Diptera</taxon>
        <taxon>Nematocera</taxon>
        <taxon>Sciaroidea</taxon>
        <taxon>Sciaridae</taxon>
        <taxon>Pseudolycoriella</taxon>
    </lineage>
</organism>
<dbReference type="AlphaFoldDB" id="A0A9Q0MLK9"/>